<feature type="transmembrane region" description="Helical" evidence="6">
    <location>
        <begin position="312"/>
        <end position="330"/>
    </location>
</feature>
<dbReference type="EMBL" id="BORP01000001">
    <property type="protein sequence ID" value="GIO25674.1"/>
    <property type="molecule type" value="Genomic_DNA"/>
</dbReference>
<evidence type="ECO:0000313" key="9">
    <source>
        <dbReference type="Proteomes" id="UP000676917"/>
    </source>
</evidence>
<feature type="transmembrane region" description="Helical" evidence="6">
    <location>
        <begin position="20"/>
        <end position="38"/>
    </location>
</feature>
<keyword evidence="5 6" id="KW-0472">Membrane</keyword>
<feature type="transmembrane region" description="Helical" evidence="6">
    <location>
        <begin position="273"/>
        <end position="300"/>
    </location>
</feature>
<dbReference type="PANTHER" id="PTHR30294:SF29">
    <property type="entry name" value="MULTIDRUG ABC TRANSPORTER PERMEASE YBHS-RELATED"/>
    <property type="match status" value="1"/>
</dbReference>
<feature type="transmembrane region" description="Helical" evidence="6">
    <location>
        <begin position="367"/>
        <end position="389"/>
    </location>
</feature>
<sequence length="415" mass="45620">MNKFWIISSHTYLSRIKSKMFYISTILILVFIVLMTNFDSIIGVLSGEDEGKVAVIDETGELLAPLNSSLQASETELKLEPFSGSVAEGKAAVKDEKYVALLTLGLDENRVLEATYYAKNISNTNLQSDIQQHLQQLKGRLATEKLGIEQAQVMEIFSPVSMKAVALDESSKSEEELNHARGIVYVMLMLLYFAVLLYGTLIATDVATEKSSRVMEVLVSSVSPVIHMFAKIVGIALLGLTQVAIFILVGFFMLQAKQEEMGGMLESLGLQNVSVSILLYGVLFFILGYFLYATLAAMLGSLVSRVEEVNQMIIPMTFLIVIAFLLAMFGMGAPEATIVTITSYIPFFSPMLMFIRVGLLDIAIWEVLLSIGILIATILIFAVIGARVYKGGVLLYGKSSSLKDIKKALQLTKRE</sequence>
<dbReference type="InterPro" id="IPR013525">
    <property type="entry name" value="ABC2_TM"/>
</dbReference>
<organism evidence="8 9">
    <name type="scientific">Ornithinibacillus bavariensis</name>
    <dbReference type="NCBI Taxonomy" id="545502"/>
    <lineage>
        <taxon>Bacteria</taxon>
        <taxon>Bacillati</taxon>
        <taxon>Bacillota</taxon>
        <taxon>Bacilli</taxon>
        <taxon>Bacillales</taxon>
        <taxon>Bacillaceae</taxon>
        <taxon>Ornithinibacillus</taxon>
    </lineage>
</organism>
<evidence type="ECO:0000259" key="7">
    <source>
        <dbReference type="Pfam" id="PF12698"/>
    </source>
</evidence>
<evidence type="ECO:0000256" key="6">
    <source>
        <dbReference type="SAM" id="Phobius"/>
    </source>
</evidence>
<evidence type="ECO:0000313" key="8">
    <source>
        <dbReference type="EMBL" id="GIO25674.1"/>
    </source>
</evidence>
<protein>
    <recommendedName>
        <fullName evidence="7">ABC-2 type transporter transmembrane domain-containing protein</fullName>
    </recommendedName>
</protein>
<evidence type="ECO:0000256" key="2">
    <source>
        <dbReference type="ARBA" id="ARBA00022475"/>
    </source>
</evidence>
<dbReference type="GO" id="GO:0140359">
    <property type="term" value="F:ABC-type transporter activity"/>
    <property type="evidence" value="ECO:0007669"/>
    <property type="project" value="InterPro"/>
</dbReference>
<comment type="subcellular location">
    <subcellularLocation>
        <location evidence="1">Cell membrane</location>
        <topology evidence="1">Multi-pass membrane protein</topology>
    </subcellularLocation>
</comment>
<comment type="caution">
    <text evidence="8">The sequence shown here is derived from an EMBL/GenBank/DDBJ whole genome shotgun (WGS) entry which is preliminary data.</text>
</comment>
<feature type="transmembrane region" description="Helical" evidence="6">
    <location>
        <begin position="183"/>
        <end position="207"/>
    </location>
</feature>
<dbReference type="InterPro" id="IPR051449">
    <property type="entry name" value="ABC-2_transporter_component"/>
</dbReference>
<evidence type="ECO:0000256" key="1">
    <source>
        <dbReference type="ARBA" id="ARBA00004651"/>
    </source>
</evidence>
<proteinExistence type="predicted"/>
<dbReference type="Proteomes" id="UP000676917">
    <property type="component" value="Unassembled WGS sequence"/>
</dbReference>
<feature type="transmembrane region" description="Helical" evidence="6">
    <location>
        <begin position="228"/>
        <end position="253"/>
    </location>
</feature>
<dbReference type="RefSeq" id="WP_212919202.1">
    <property type="nucleotide sequence ID" value="NZ_BORP01000001.1"/>
</dbReference>
<feature type="transmembrane region" description="Helical" evidence="6">
    <location>
        <begin position="336"/>
        <end position="355"/>
    </location>
</feature>
<dbReference type="AlphaFoldDB" id="A0A920C625"/>
<reference evidence="8" key="1">
    <citation type="submission" date="2021-03" db="EMBL/GenBank/DDBJ databases">
        <title>Antimicrobial resistance genes in bacteria isolated from Japanese honey, and their potential for conferring macrolide and lincosamide resistance in the American foulbrood pathogen Paenibacillus larvae.</title>
        <authorList>
            <person name="Okamoto M."/>
            <person name="Kumagai M."/>
            <person name="Kanamori H."/>
            <person name="Takamatsu D."/>
        </authorList>
    </citation>
    <scope>NUCLEOTIDE SEQUENCE</scope>
    <source>
        <strain evidence="8">J43TS3</strain>
    </source>
</reference>
<feature type="domain" description="ABC-2 type transporter transmembrane" evidence="7">
    <location>
        <begin position="19"/>
        <end position="386"/>
    </location>
</feature>
<dbReference type="PANTHER" id="PTHR30294">
    <property type="entry name" value="MEMBRANE COMPONENT OF ABC TRANSPORTER YHHJ-RELATED"/>
    <property type="match status" value="1"/>
</dbReference>
<evidence type="ECO:0000256" key="5">
    <source>
        <dbReference type="ARBA" id="ARBA00023136"/>
    </source>
</evidence>
<keyword evidence="2" id="KW-1003">Cell membrane</keyword>
<keyword evidence="9" id="KW-1185">Reference proteome</keyword>
<dbReference type="Pfam" id="PF12698">
    <property type="entry name" value="ABC2_membrane_3"/>
    <property type="match status" value="1"/>
</dbReference>
<name>A0A920C625_9BACI</name>
<evidence type="ECO:0000256" key="4">
    <source>
        <dbReference type="ARBA" id="ARBA00022989"/>
    </source>
</evidence>
<evidence type="ECO:0000256" key="3">
    <source>
        <dbReference type="ARBA" id="ARBA00022692"/>
    </source>
</evidence>
<accession>A0A920C625</accession>
<dbReference type="GO" id="GO:0005886">
    <property type="term" value="C:plasma membrane"/>
    <property type="evidence" value="ECO:0007669"/>
    <property type="project" value="UniProtKB-SubCell"/>
</dbReference>
<keyword evidence="4 6" id="KW-1133">Transmembrane helix</keyword>
<dbReference type="Gene3D" id="3.40.190.10">
    <property type="entry name" value="Periplasmic binding protein-like II"/>
    <property type="match status" value="1"/>
</dbReference>
<gene>
    <name evidence="8" type="primary">yhaP</name>
    <name evidence="8" type="ORF">J43TS3_02850</name>
</gene>
<keyword evidence="3 6" id="KW-0812">Transmembrane</keyword>